<sequence length="76" mass="8605">MTIEQLEAEVLALPKDTLALLVARLIEHLGQVEEIDQQIANEWIQEAELRDKDISNGKIAGISSQEVFSKLRTYLQ</sequence>
<name>A0ABR8FBG2_9NOST</name>
<organism evidence="1 2">
    <name type="scientific">Anabaena lutea FACHB-196</name>
    <dbReference type="NCBI Taxonomy" id="2692881"/>
    <lineage>
        <taxon>Bacteria</taxon>
        <taxon>Bacillati</taxon>
        <taxon>Cyanobacteriota</taxon>
        <taxon>Cyanophyceae</taxon>
        <taxon>Nostocales</taxon>
        <taxon>Nostocaceae</taxon>
        <taxon>Anabaena</taxon>
    </lineage>
</organism>
<dbReference type="Proteomes" id="UP000640531">
    <property type="component" value="Unassembled WGS sequence"/>
</dbReference>
<accession>A0ABR8FBG2</accession>
<evidence type="ECO:0000313" key="2">
    <source>
        <dbReference type="Proteomes" id="UP000640531"/>
    </source>
</evidence>
<keyword evidence="2" id="KW-1185">Reference proteome</keyword>
<dbReference type="RefSeq" id="WP_190711139.1">
    <property type="nucleotide sequence ID" value="NZ_JACJST010000001.1"/>
</dbReference>
<gene>
    <name evidence="1" type="ORF">H6G59_00040</name>
</gene>
<evidence type="ECO:0000313" key="1">
    <source>
        <dbReference type="EMBL" id="MBD2566304.1"/>
    </source>
</evidence>
<reference evidence="1 2" key="1">
    <citation type="journal article" date="2020" name="ISME J.">
        <title>Comparative genomics reveals insights into cyanobacterial evolution and habitat adaptation.</title>
        <authorList>
            <person name="Chen M.Y."/>
            <person name="Teng W.K."/>
            <person name="Zhao L."/>
            <person name="Hu C.X."/>
            <person name="Zhou Y.K."/>
            <person name="Han B.P."/>
            <person name="Song L.R."/>
            <person name="Shu W.S."/>
        </authorList>
    </citation>
    <scope>NUCLEOTIDE SEQUENCE [LARGE SCALE GENOMIC DNA]</scope>
    <source>
        <strain evidence="1 2">FACHB-196</strain>
    </source>
</reference>
<dbReference type="InterPro" id="IPR013406">
    <property type="entry name" value="CHP02574_addiction_mod"/>
</dbReference>
<protein>
    <submittedName>
        <fullName evidence="1">Addiction module protein</fullName>
    </submittedName>
</protein>
<proteinExistence type="predicted"/>
<dbReference type="Pfam" id="PF09720">
    <property type="entry name" value="Unstab_antitox"/>
    <property type="match status" value="1"/>
</dbReference>
<dbReference type="EMBL" id="JACJST010000001">
    <property type="protein sequence ID" value="MBD2566304.1"/>
    <property type="molecule type" value="Genomic_DNA"/>
</dbReference>
<comment type="caution">
    <text evidence="1">The sequence shown here is derived from an EMBL/GenBank/DDBJ whole genome shotgun (WGS) entry which is preliminary data.</text>
</comment>